<name>A0A5M6CRD9_9BACT</name>
<keyword evidence="3" id="KW-1185">Reference proteome</keyword>
<reference evidence="2 3" key="1">
    <citation type="submission" date="2019-09" db="EMBL/GenBank/DDBJ databases">
        <title>Genome sequence and assembly of Taibaiella sp.</title>
        <authorList>
            <person name="Chhetri G."/>
        </authorList>
    </citation>
    <scope>NUCLEOTIDE SEQUENCE [LARGE SCALE GENOMIC DNA]</scope>
    <source>
        <strain evidence="2 3">KVB11</strain>
    </source>
</reference>
<accession>A0A5M6CRD9</accession>
<evidence type="ECO:0000313" key="3">
    <source>
        <dbReference type="Proteomes" id="UP000323632"/>
    </source>
</evidence>
<dbReference type="AlphaFoldDB" id="A0A5M6CRD9"/>
<dbReference type="RefSeq" id="WP_150031517.1">
    <property type="nucleotide sequence ID" value="NZ_VWSH01000001.1"/>
</dbReference>
<evidence type="ECO:0000256" key="1">
    <source>
        <dbReference type="SAM" id="SignalP"/>
    </source>
</evidence>
<comment type="caution">
    <text evidence="2">The sequence shown here is derived from an EMBL/GenBank/DDBJ whole genome shotgun (WGS) entry which is preliminary data.</text>
</comment>
<dbReference type="EMBL" id="VWSH01000001">
    <property type="protein sequence ID" value="KAA5536940.1"/>
    <property type="molecule type" value="Genomic_DNA"/>
</dbReference>
<feature type="chain" id="PRO_5024447899" evidence="1">
    <location>
        <begin position="24"/>
        <end position="139"/>
    </location>
</feature>
<sequence>MKQLKLMLLMAFFSLGFSAISFGQATTTEPTNTITRNACLAGYSGCYSGAVKLTLTSNSGLGSSYTFSGATESRNYSAYNKKIKITINGATSTGTYYLPTAIGEQLIMTGSECGLPAYNIHITKTANGQYTLGVFYGNQ</sequence>
<protein>
    <submittedName>
        <fullName evidence="2">Uncharacterized protein</fullName>
    </submittedName>
</protein>
<dbReference type="Proteomes" id="UP000323632">
    <property type="component" value="Unassembled WGS sequence"/>
</dbReference>
<keyword evidence="1" id="KW-0732">Signal</keyword>
<feature type="signal peptide" evidence="1">
    <location>
        <begin position="1"/>
        <end position="23"/>
    </location>
</feature>
<evidence type="ECO:0000313" key="2">
    <source>
        <dbReference type="EMBL" id="KAA5536940.1"/>
    </source>
</evidence>
<organism evidence="2 3">
    <name type="scientific">Taibaiella lutea</name>
    <dbReference type="NCBI Taxonomy" id="2608001"/>
    <lineage>
        <taxon>Bacteria</taxon>
        <taxon>Pseudomonadati</taxon>
        <taxon>Bacteroidota</taxon>
        <taxon>Chitinophagia</taxon>
        <taxon>Chitinophagales</taxon>
        <taxon>Chitinophagaceae</taxon>
        <taxon>Taibaiella</taxon>
    </lineage>
</organism>
<gene>
    <name evidence="2" type="ORF">F0919_04505</name>
</gene>
<proteinExistence type="predicted"/>